<feature type="domain" description="Glycosyl transferase family 28 C-terminal" evidence="2">
    <location>
        <begin position="263"/>
        <end position="357"/>
    </location>
</feature>
<dbReference type="InterPro" id="IPR007235">
    <property type="entry name" value="Glyco_trans_28_C"/>
</dbReference>
<protein>
    <recommendedName>
        <fullName evidence="2">Glycosyl transferase family 28 C-terminal domain-containing protein</fullName>
    </recommendedName>
</protein>
<dbReference type="RefSeq" id="WP_125740850.1">
    <property type="nucleotide sequence ID" value="NZ_RCOR01000014.1"/>
</dbReference>
<reference evidence="3 4" key="1">
    <citation type="submission" date="2018-10" db="EMBL/GenBank/DDBJ databases">
        <title>Co-occurring genomic capacity for anaerobic methane metabolism and dissimilatory sulfite reduction discovered in the Korarchaeota.</title>
        <authorList>
            <person name="Mckay L.J."/>
            <person name="Dlakic M."/>
            <person name="Fields M.W."/>
            <person name="Delmont T.O."/>
            <person name="Eren A.M."/>
            <person name="Jay Z.J."/>
            <person name="Klingelsmith K.B."/>
            <person name="Rusch D.B."/>
            <person name="Inskeep W.P."/>
        </authorList>
    </citation>
    <scope>NUCLEOTIDE SEQUENCE [LARGE SCALE GENOMIC DNA]</scope>
    <source>
        <strain evidence="3 4">WS</strain>
    </source>
</reference>
<evidence type="ECO:0000259" key="2">
    <source>
        <dbReference type="Pfam" id="PF04101"/>
    </source>
</evidence>
<evidence type="ECO:0000256" key="1">
    <source>
        <dbReference type="ARBA" id="ARBA00006962"/>
    </source>
</evidence>
<dbReference type="EMBL" id="RCOR01000014">
    <property type="protein sequence ID" value="RSN70083.1"/>
    <property type="molecule type" value="Genomic_DNA"/>
</dbReference>
<organism evidence="3 4">
    <name type="scientific">Candidatus Korarchaeum cryptofilum</name>
    <dbReference type="NCBI Taxonomy" id="498846"/>
    <lineage>
        <taxon>Archaea</taxon>
        <taxon>Thermoproteota</taxon>
        <taxon>Candidatus Korarchaeia</taxon>
        <taxon>Candidatus Korarchaeales</taxon>
        <taxon>Candidatus Korarchaeaceae</taxon>
        <taxon>Candidatus Korarchaeum</taxon>
    </lineage>
</organism>
<gene>
    <name evidence="3" type="ORF">D9Q81_01885</name>
</gene>
<sequence>MLRAYISPLGIGYGHASRCANLADRLMEEGFSVYFSARGDAYSYLKASKFEVLGGGDEILWKSKEDGSPDFWGTLKDPSILREFISQILEEKKNLEAISPDVVISDSRLQTLIASEYLGLPTVSVLNQPKLLLHPLIGRWRREILGKSLAKKVEFIVNSMITRFWAVSQATIVADFPPPFSISKYHTSGLPKALMDRLVFSGPLIEPKCGEEEGDIVLIMISGPEAERKPLISELLDFIREVPEDLRGLEFVISLGDPGDLKIEKLSDRVTTYSWLPNKWDFLSKAKVVVSRAGHTIISEALLCGKPLLLIPVPGQTEKIENAKNVQELGLGINLNQEKIKKDFFNHLRTLLEDDGFSKRAMEFRKRFSDWDFLGRAVSVIESVIY</sequence>
<dbReference type="PANTHER" id="PTHR21015">
    <property type="entry name" value="UDP-N-ACETYLGLUCOSAMINE--N-ACETYLMURAMYL-(PENTAPEPTIDE) PYROPHOSPHORYL-UNDECAPRENOL N-ACETYLGLUCOSAMINE TRANSFERASE 1"/>
    <property type="match status" value="1"/>
</dbReference>
<dbReference type="SUPFAM" id="SSF53756">
    <property type="entry name" value="UDP-Glycosyltransferase/glycogen phosphorylase"/>
    <property type="match status" value="1"/>
</dbReference>
<dbReference type="Proteomes" id="UP000278149">
    <property type="component" value="Unassembled WGS sequence"/>
</dbReference>
<evidence type="ECO:0000313" key="4">
    <source>
        <dbReference type="Proteomes" id="UP000278149"/>
    </source>
</evidence>
<evidence type="ECO:0000313" key="3">
    <source>
        <dbReference type="EMBL" id="RSN70083.1"/>
    </source>
</evidence>
<comment type="similarity">
    <text evidence="1">Belongs to the glycosyltransferase 28 family.</text>
</comment>
<dbReference type="Pfam" id="PF04101">
    <property type="entry name" value="Glyco_tran_28_C"/>
    <property type="match status" value="1"/>
</dbReference>
<comment type="caution">
    <text evidence="3">The sequence shown here is derived from an EMBL/GenBank/DDBJ whole genome shotgun (WGS) entry which is preliminary data.</text>
</comment>
<accession>A0A429G8G6</accession>
<dbReference type="PANTHER" id="PTHR21015:SF22">
    <property type="entry name" value="GLYCOSYLTRANSFERASE"/>
    <property type="match status" value="1"/>
</dbReference>
<name>A0A429G8G6_9CREN</name>
<dbReference type="AlphaFoldDB" id="A0A429G8G6"/>
<dbReference type="Gene3D" id="3.40.50.2000">
    <property type="entry name" value="Glycogen Phosphorylase B"/>
    <property type="match status" value="2"/>
</dbReference>
<proteinExistence type="inferred from homology"/>
<dbReference type="GO" id="GO:0016758">
    <property type="term" value="F:hexosyltransferase activity"/>
    <property type="evidence" value="ECO:0007669"/>
    <property type="project" value="InterPro"/>
</dbReference>